<feature type="region of interest" description="Disordered" evidence="5">
    <location>
        <begin position="526"/>
        <end position="547"/>
    </location>
</feature>
<dbReference type="Pfam" id="PF01926">
    <property type="entry name" value="MMR_HSR1"/>
    <property type="match status" value="1"/>
</dbReference>
<accession>A0A5M3TE28</accession>
<evidence type="ECO:0000256" key="5">
    <source>
        <dbReference type="SAM" id="MobiDB-lite"/>
    </source>
</evidence>
<evidence type="ECO:0000313" key="8">
    <source>
        <dbReference type="EMBL" id="GCE96341.1"/>
    </source>
</evidence>
<evidence type="ECO:0000256" key="3">
    <source>
        <dbReference type="ARBA" id="ARBA00022989"/>
    </source>
</evidence>
<feature type="transmembrane region" description="Helical" evidence="6">
    <location>
        <begin position="43"/>
        <end position="65"/>
    </location>
</feature>
<evidence type="ECO:0000259" key="7">
    <source>
        <dbReference type="Pfam" id="PF01926"/>
    </source>
</evidence>
<keyword evidence="3 6" id="KW-1133">Transmembrane helix</keyword>
<dbReference type="InterPro" id="IPR027417">
    <property type="entry name" value="P-loop_NTPase"/>
</dbReference>
<name>A0A5M3TE28_LIMPL</name>
<proteinExistence type="predicted"/>
<keyword evidence="9" id="KW-1185">Reference proteome</keyword>
<sequence>MPLYRLFIIIVGVCVILGLMIWLVTSISWLYSQVAWMANPILANLLLVMLISLLGLLIYTFVYYFRLFQFGGNGSKKRRHNLRIPLDKSGAAETSLKAIRQQVNQIQDEVARQALISRSQDIEANLSQGSIQVVIFGTGSAGKTSVVNGLMGEMVGRVNAPMGTTINGETYRLKLPGLNREILIIDTPGIGEVGEGGATRSEMARTLATEADLLLFVVDNDLRQSEWYPLRNLAEMGKRSLLIFNKTDLYTEADKNQILNQLKQRVGGFISSEDVIAIAANPQLINLENGDTFKPEPDLMPLIHKIATILRAEGEELIADNILLQSQRLGEEARRLIDNQRLRQAEKIVDRYQWIGAGAIAVTPLPVVDLLATAAVNAQMVVEIGKIYGCELNMDRGRELALSLAKTLGSLGIVKGAIQLVATALHFHIGTIVVGKAIQGITAAYLTRIAGRSFIEYFRQNQDWGDGGITEVVQRQFQLNRRDEFVRGFIQDAIARVIEPLNLHQSSAESDDELELELDKPSDIAPYLYQDSSQNDWENPRHPPDNW</sequence>
<dbReference type="InterPro" id="IPR021147">
    <property type="entry name" value="DUF697"/>
</dbReference>
<dbReference type="EMBL" id="BIMW01000181">
    <property type="protein sequence ID" value="GCE96341.1"/>
    <property type="molecule type" value="Genomic_DNA"/>
</dbReference>
<protein>
    <recommendedName>
        <fullName evidence="7">G domain-containing protein</fullName>
    </recommendedName>
</protein>
<evidence type="ECO:0000313" key="9">
    <source>
        <dbReference type="Proteomes" id="UP000326169"/>
    </source>
</evidence>
<comment type="caution">
    <text evidence="8">The sequence shown here is derived from an EMBL/GenBank/DDBJ whole genome shotgun (WGS) entry which is preliminary data.</text>
</comment>
<feature type="compositionally biased region" description="Basic and acidic residues" evidence="5">
    <location>
        <begin position="538"/>
        <end position="547"/>
    </location>
</feature>
<dbReference type="InterPro" id="IPR006073">
    <property type="entry name" value="GTP-bd"/>
</dbReference>
<keyword evidence="4 6" id="KW-0472">Membrane</keyword>
<evidence type="ECO:0000256" key="1">
    <source>
        <dbReference type="ARBA" id="ARBA00004141"/>
    </source>
</evidence>
<feature type="domain" description="G" evidence="7">
    <location>
        <begin position="132"/>
        <end position="246"/>
    </location>
</feature>
<dbReference type="SUPFAM" id="SSF52540">
    <property type="entry name" value="P-loop containing nucleoside triphosphate hydrolases"/>
    <property type="match status" value="1"/>
</dbReference>
<gene>
    <name evidence="8" type="ORF">NIES46_44100</name>
</gene>
<organism evidence="8 9">
    <name type="scientific">Limnospira platensis NIES-46</name>
    <dbReference type="NCBI Taxonomy" id="1236695"/>
    <lineage>
        <taxon>Bacteria</taxon>
        <taxon>Bacillati</taxon>
        <taxon>Cyanobacteriota</taxon>
        <taxon>Cyanophyceae</taxon>
        <taxon>Oscillatoriophycideae</taxon>
        <taxon>Oscillatoriales</taxon>
        <taxon>Sirenicapillariaceae</taxon>
        <taxon>Limnospira</taxon>
    </lineage>
</organism>
<dbReference type="Proteomes" id="UP000326169">
    <property type="component" value="Unassembled WGS sequence"/>
</dbReference>
<dbReference type="RefSeq" id="WP_006616287.1">
    <property type="nucleotide sequence ID" value="NZ_BIMW01000181.1"/>
</dbReference>
<comment type="subcellular location">
    <subcellularLocation>
        <location evidence="1">Membrane</location>
        <topology evidence="1">Multi-pass membrane protein</topology>
    </subcellularLocation>
</comment>
<dbReference type="Pfam" id="PF05128">
    <property type="entry name" value="DUF697"/>
    <property type="match status" value="1"/>
</dbReference>
<reference evidence="8 9" key="1">
    <citation type="journal article" date="2019" name="J Genomics">
        <title>The Draft Genome of a Hydrogen-producing Cyanobacterium, Arthrospira platensis NIES-46.</title>
        <authorList>
            <person name="Suzuki S."/>
            <person name="Yamaguchi H."/>
            <person name="Kawachi M."/>
        </authorList>
    </citation>
    <scope>NUCLEOTIDE SEQUENCE [LARGE SCALE GENOMIC DNA]</scope>
    <source>
        <strain evidence="8 9">NIES-46</strain>
    </source>
</reference>
<feature type="transmembrane region" description="Helical" evidence="6">
    <location>
        <begin position="6"/>
        <end position="31"/>
    </location>
</feature>
<dbReference type="PANTHER" id="PTHR42714">
    <property type="entry name" value="TRNA MODIFICATION GTPASE GTPBP3"/>
    <property type="match status" value="1"/>
</dbReference>
<evidence type="ECO:0000256" key="6">
    <source>
        <dbReference type="SAM" id="Phobius"/>
    </source>
</evidence>
<dbReference type="GeneID" id="301685153"/>
<keyword evidence="2 6" id="KW-0812">Transmembrane</keyword>
<dbReference type="CDD" id="cd00880">
    <property type="entry name" value="Era_like"/>
    <property type="match status" value="1"/>
</dbReference>
<evidence type="ECO:0000256" key="4">
    <source>
        <dbReference type="ARBA" id="ARBA00023136"/>
    </source>
</evidence>
<evidence type="ECO:0000256" key="2">
    <source>
        <dbReference type="ARBA" id="ARBA00022692"/>
    </source>
</evidence>
<dbReference type="Gene3D" id="3.40.50.300">
    <property type="entry name" value="P-loop containing nucleotide triphosphate hydrolases"/>
    <property type="match status" value="1"/>
</dbReference>
<dbReference type="PANTHER" id="PTHR42714:SF2">
    <property type="entry name" value="TRNA MODIFICATION GTPASE GTPBP3, MITOCHONDRIAL"/>
    <property type="match status" value="1"/>
</dbReference>